<evidence type="ECO:0000313" key="1">
    <source>
        <dbReference type="EMBL" id="CAE78905.1"/>
    </source>
</evidence>
<dbReference type="KEGG" id="bba:Bd0968"/>
<dbReference type="AlphaFoldDB" id="Q6MP93"/>
<keyword evidence="2" id="KW-1185">Reference proteome</keyword>
<protein>
    <submittedName>
        <fullName evidence="1">Uncharacterized protein</fullName>
    </submittedName>
</protein>
<sequence>MCRTSIFFNNYKSSTLDPLIHFWTELLFAKTNKKSPETVAPGFNNNKRFLKSHYLALACFC</sequence>
<reference evidence="1 2" key="1">
    <citation type="journal article" date="2004" name="Science">
        <title>A predator unmasked: life cycle of Bdellovibrio bacteriovorus from a genomic perspective.</title>
        <authorList>
            <person name="Rendulic S."/>
            <person name="Jagtap P."/>
            <person name="Rosinus A."/>
            <person name="Eppinger M."/>
            <person name="Baar C."/>
            <person name="Lanz C."/>
            <person name="Keller H."/>
            <person name="Lambert C."/>
            <person name="Evans K.J."/>
            <person name="Goesmann A."/>
            <person name="Meyer F."/>
            <person name="Sockett R.E."/>
            <person name="Schuster S.C."/>
        </authorList>
    </citation>
    <scope>NUCLEOTIDE SEQUENCE [LARGE SCALE GENOMIC DNA]</scope>
    <source>
        <strain evidence="2">ATCC 15356 / DSM 50701 / NCIMB 9529 / HD100</strain>
    </source>
</reference>
<gene>
    <name evidence="1" type="ordered locus">Bd0968</name>
</gene>
<evidence type="ECO:0000313" key="2">
    <source>
        <dbReference type="Proteomes" id="UP000008080"/>
    </source>
</evidence>
<dbReference type="Proteomes" id="UP000008080">
    <property type="component" value="Chromosome"/>
</dbReference>
<dbReference type="EMBL" id="BX842648">
    <property type="protein sequence ID" value="CAE78905.1"/>
    <property type="molecule type" value="Genomic_DNA"/>
</dbReference>
<dbReference type="STRING" id="264462.Bd0968"/>
<name>Q6MP93_BDEBA</name>
<proteinExistence type="predicted"/>
<accession>Q6MP93</accession>
<organism evidence="1 2">
    <name type="scientific">Bdellovibrio bacteriovorus (strain ATCC 15356 / DSM 50701 / NCIMB 9529 / HD100)</name>
    <dbReference type="NCBI Taxonomy" id="264462"/>
    <lineage>
        <taxon>Bacteria</taxon>
        <taxon>Pseudomonadati</taxon>
        <taxon>Bdellovibrionota</taxon>
        <taxon>Bdellovibrionia</taxon>
        <taxon>Bdellovibrionales</taxon>
        <taxon>Pseudobdellovibrionaceae</taxon>
        <taxon>Bdellovibrio</taxon>
    </lineage>
</organism>
<dbReference type="HOGENOM" id="CLU_2913153_0_0_7"/>